<feature type="compositionally biased region" description="Basic and acidic residues" evidence="1">
    <location>
        <begin position="179"/>
        <end position="196"/>
    </location>
</feature>
<reference evidence="3 4" key="1">
    <citation type="submission" date="2024-03" db="EMBL/GenBank/DDBJ databases">
        <title>A high-quality draft genome sequence of Diaporthe vaccinii, a causative agent of upright dieback and viscid rot disease in cranberry plants.</title>
        <authorList>
            <person name="Sarrasin M."/>
            <person name="Lang B.F."/>
            <person name="Burger G."/>
        </authorList>
    </citation>
    <scope>NUCLEOTIDE SEQUENCE [LARGE SCALE GENOMIC DNA]</scope>
    <source>
        <strain evidence="3 4">IS7</strain>
    </source>
</reference>
<dbReference type="PANTHER" id="PTHR38402:SF1">
    <property type="entry name" value="MITOCHONDRIAL OUTER MEMBRANE PROTEIN OM14"/>
    <property type="match status" value="1"/>
</dbReference>
<evidence type="ECO:0000313" key="3">
    <source>
        <dbReference type="EMBL" id="KAL2279083.1"/>
    </source>
</evidence>
<name>A0ABR4E9H0_9PEZI</name>
<evidence type="ECO:0000313" key="4">
    <source>
        <dbReference type="Proteomes" id="UP001600888"/>
    </source>
</evidence>
<keyword evidence="2" id="KW-1133">Transmembrane helix</keyword>
<evidence type="ECO:0008006" key="5">
    <source>
        <dbReference type="Google" id="ProtNLM"/>
    </source>
</evidence>
<dbReference type="PANTHER" id="PTHR38402">
    <property type="entry name" value="MITOCHONDRIAL OUTER MEMBRANE PROTEIN OM14"/>
    <property type="match status" value="1"/>
</dbReference>
<protein>
    <recommendedName>
        <fullName evidence="5">Mitochondrial outer membrane protein OM14 C-terminal domain-containing protein</fullName>
    </recommendedName>
</protein>
<feature type="compositionally biased region" description="Low complexity" evidence="1">
    <location>
        <begin position="137"/>
        <end position="148"/>
    </location>
</feature>
<keyword evidence="2" id="KW-0472">Membrane</keyword>
<dbReference type="Proteomes" id="UP001600888">
    <property type="component" value="Unassembled WGS sequence"/>
</dbReference>
<feature type="region of interest" description="Disordered" evidence="1">
    <location>
        <begin position="179"/>
        <end position="199"/>
    </location>
</feature>
<feature type="region of interest" description="Disordered" evidence="1">
    <location>
        <begin position="118"/>
        <end position="148"/>
    </location>
</feature>
<dbReference type="EMBL" id="JBAWTH010000079">
    <property type="protein sequence ID" value="KAL2279083.1"/>
    <property type="molecule type" value="Genomic_DNA"/>
</dbReference>
<evidence type="ECO:0000256" key="2">
    <source>
        <dbReference type="SAM" id="Phobius"/>
    </source>
</evidence>
<feature type="transmembrane region" description="Helical" evidence="2">
    <location>
        <begin position="256"/>
        <end position="278"/>
    </location>
</feature>
<keyword evidence="4" id="KW-1185">Reference proteome</keyword>
<proteinExistence type="predicted"/>
<organism evidence="3 4">
    <name type="scientific">Diaporthe vaccinii</name>
    <dbReference type="NCBI Taxonomy" id="105482"/>
    <lineage>
        <taxon>Eukaryota</taxon>
        <taxon>Fungi</taxon>
        <taxon>Dikarya</taxon>
        <taxon>Ascomycota</taxon>
        <taxon>Pezizomycotina</taxon>
        <taxon>Sordariomycetes</taxon>
        <taxon>Sordariomycetidae</taxon>
        <taxon>Diaporthales</taxon>
        <taxon>Diaporthaceae</taxon>
        <taxon>Diaporthe</taxon>
        <taxon>Diaporthe eres species complex</taxon>
    </lineage>
</organism>
<evidence type="ECO:0000256" key="1">
    <source>
        <dbReference type="SAM" id="MobiDB-lite"/>
    </source>
</evidence>
<sequence length="287" mass="30928">MYQGPPAGGWIGGGASQSRSLQQVLVLQKHTHHPTLSLPILLPHSQQQSQAIRQLSATRRVPEDHPILKHHFYHPVLLSSQAIKSMATIPSWPFPGLLLERLTTDRKSIVSSYADVAASGPKQSPEEAAAPQPPQIIPNESVTTSTSSLVDVDSQSVRTVPSDFMEQEVQTDTQQARIEREREAESAREKARQKKEAAKKRAARADNWLLSRISALSDGQANALVGANVAVVVGLSAVLGYKALGLHERGQLSWKTAGIGAGIVGVVGVVESVFARYFTKARGSKSS</sequence>
<dbReference type="InterPro" id="IPR039454">
    <property type="entry name" value="OM14"/>
</dbReference>
<accession>A0ABR4E9H0</accession>
<gene>
    <name evidence="3" type="ORF">FJTKL_13659</name>
</gene>
<keyword evidence="2" id="KW-0812">Transmembrane</keyword>
<feature type="transmembrane region" description="Helical" evidence="2">
    <location>
        <begin position="221"/>
        <end position="244"/>
    </location>
</feature>
<comment type="caution">
    <text evidence="3">The sequence shown here is derived from an EMBL/GenBank/DDBJ whole genome shotgun (WGS) entry which is preliminary data.</text>
</comment>